<evidence type="ECO:0000313" key="1">
    <source>
        <dbReference type="EMBL" id="APW37620.1"/>
    </source>
</evidence>
<dbReference type="AlphaFoldDB" id="A0A1P8JV22"/>
<reference evidence="1 2" key="1">
    <citation type="submission" date="2017-01" db="EMBL/GenBank/DDBJ databases">
        <authorList>
            <person name="Mah S.A."/>
            <person name="Swanson W.J."/>
            <person name="Moy G.W."/>
            <person name="Vacquier V.D."/>
        </authorList>
    </citation>
    <scope>NUCLEOTIDE SEQUENCE [LARGE SCALE GENOMIC DNA]</scope>
    <source>
        <strain evidence="1 2">DCY110</strain>
    </source>
</reference>
<sequence>MMKQIAMAFVKAKREFGPALKDKTNPAFRSRYADLGACIDAVEDALLNNGIAMYQETSEDATGVTVETIFLHETGESLRCGKLHVPAAKQDPQGYGSALTYSRRYSLMTACGIAPEDDDGNAATRRPQPDVAAILRGISGSTTVDVLKSNFEAAIQMLESNHHPAVTKAKNTRYKELTAQKETA</sequence>
<keyword evidence="2" id="KW-1185">Reference proteome</keyword>
<proteinExistence type="predicted"/>
<dbReference type="InterPro" id="IPR007499">
    <property type="entry name" value="ERF_bacteria_virus"/>
</dbReference>
<dbReference type="EMBL" id="CP019236">
    <property type="protein sequence ID" value="APW37620.1"/>
    <property type="molecule type" value="Genomic_DNA"/>
</dbReference>
<name>A0A1P8JV22_9BURK</name>
<dbReference type="Pfam" id="PF04404">
    <property type="entry name" value="ERF"/>
    <property type="match status" value="1"/>
</dbReference>
<evidence type="ECO:0000313" key="2">
    <source>
        <dbReference type="Proteomes" id="UP000186609"/>
    </source>
</evidence>
<accession>A0A1P8JV22</accession>
<dbReference type="Proteomes" id="UP000186609">
    <property type="component" value="Chromosome"/>
</dbReference>
<protein>
    <submittedName>
        <fullName evidence="1">Uncharacterized protein</fullName>
    </submittedName>
</protein>
<dbReference type="STRING" id="1842727.RD110_10825"/>
<gene>
    <name evidence="1" type="ORF">RD110_10825</name>
</gene>
<organism evidence="1 2">
    <name type="scientific">Rhodoferax koreensis</name>
    <dbReference type="NCBI Taxonomy" id="1842727"/>
    <lineage>
        <taxon>Bacteria</taxon>
        <taxon>Pseudomonadati</taxon>
        <taxon>Pseudomonadota</taxon>
        <taxon>Betaproteobacteria</taxon>
        <taxon>Burkholderiales</taxon>
        <taxon>Comamonadaceae</taxon>
        <taxon>Rhodoferax</taxon>
    </lineage>
</organism>
<dbReference type="KEGG" id="rhy:RD110_10825"/>